<reference evidence="3" key="2">
    <citation type="submission" date="2023-06" db="EMBL/GenBank/DDBJ databases">
        <authorList>
            <consortium name="Lawrence Berkeley National Laboratory"/>
            <person name="Haridas S."/>
            <person name="Hensen N."/>
            <person name="Bonometti L."/>
            <person name="Westerberg I."/>
            <person name="Brannstrom I.O."/>
            <person name="Guillou S."/>
            <person name="Cros-Aarteil S."/>
            <person name="Calhoun S."/>
            <person name="Kuo A."/>
            <person name="Mondo S."/>
            <person name="Pangilinan J."/>
            <person name="Riley R."/>
            <person name="LaButti K."/>
            <person name="Andreopoulos B."/>
            <person name="Lipzen A."/>
            <person name="Chen C."/>
            <person name="Yanf M."/>
            <person name="Daum C."/>
            <person name="Ng V."/>
            <person name="Clum A."/>
            <person name="Steindorff A."/>
            <person name="Ohm R."/>
            <person name="Martin F."/>
            <person name="Silar P."/>
            <person name="Natvig D."/>
            <person name="Lalanne C."/>
            <person name="Gautier V."/>
            <person name="Ament-velasquez S.L."/>
            <person name="Kruys A."/>
            <person name="Hutchinson M.I."/>
            <person name="Powell A.J."/>
            <person name="Barry K."/>
            <person name="Miller A.N."/>
            <person name="Grigoriev I.V."/>
            <person name="Debuchy R."/>
            <person name="Gladieux P."/>
            <person name="Thoren M.H."/>
            <person name="Johannesson H."/>
        </authorList>
    </citation>
    <scope>NUCLEOTIDE SEQUENCE</scope>
    <source>
        <strain evidence="3">CBS 232.78</strain>
    </source>
</reference>
<dbReference type="GO" id="GO:0005975">
    <property type="term" value="P:carbohydrate metabolic process"/>
    <property type="evidence" value="ECO:0007669"/>
    <property type="project" value="InterPro"/>
</dbReference>
<dbReference type="InterPro" id="IPR011583">
    <property type="entry name" value="Chitinase_II/V-like_cat"/>
</dbReference>
<dbReference type="GO" id="GO:0006032">
    <property type="term" value="P:chitin catabolic process"/>
    <property type="evidence" value="ECO:0007669"/>
    <property type="project" value="TreeGrafter"/>
</dbReference>
<sequence length="252" mass="27649">MTAINAVYYPSWRVDLITYVVLCLNEDGTLRLNPSLKIILSIGGGSGSAEFPTTAAKSEGRACFARSARQWVDRYGFDDIDVDWEYSTNPGQGNDYIALLEATRAALPAPRHQAQLFSTSKKSGTHLTPRISYADSLAFLSAADFPNHKDILSIPAYARYFPTASAPGEHYDKANVGEIEYRDLPPEWICNTIIDIDLCAAYAVDEDDKRVKAEWVKSQGLGCSSYRTGVGDGDGEESLLRAGYEVLRSSSI</sequence>
<dbReference type="GO" id="GO:0008843">
    <property type="term" value="F:endochitinase activity"/>
    <property type="evidence" value="ECO:0007669"/>
    <property type="project" value="UniProtKB-EC"/>
</dbReference>
<keyword evidence="4" id="KW-1185">Reference proteome</keyword>
<dbReference type="AlphaFoldDB" id="A0AAE0P8I4"/>
<dbReference type="InterPro" id="IPR050314">
    <property type="entry name" value="Glycosyl_Hydrlase_18"/>
</dbReference>
<dbReference type="Pfam" id="PF00704">
    <property type="entry name" value="Glyco_hydro_18"/>
    <property type="match status" value="1"/>
</dbReference>
<evidence type="ECO:0000313" key="4">
    <source>
        <dbReference type="Proteomes" id="UP001285441"/>
    </source>
</evidence>
<dbReference type="PANTHER" id="PTHR11177:SF228">
    <property type="entry name" value="CHITINASE"/>
    <property type="match status" value="1"/>
</dbReference>
<dbReference type="InterPro" id="IPR017853">
    <property type="entry name" value="GH"/>
</dbReference>
<keyword evidence="3" id="KW-0378">Hydrolase</keyword>
<dbReference type="GO" id="GO:0005576">
    <property type="term" value="C:extracellular region"/>
    <property type="evidence" value="ECO:0007669"/>
    <property type="project" value="TreeGrafter"/>
</dbReference>
<proteinExistence type="predicted"/>
<dbReference type="InterPro" id="IPR001223">
    <property type="entry name" value="Glyco_hydro18_cat"/>
</dbReference>
<dbReference type="EMBL" id="JAULSW010000001">
    <property type="protein sequence ID" value="KAK3395321.1"/>
    <property type="molecule type" value="Genomic_DNA"/>
</dbReference>
<dbReference type="EC" id="3.2.1.14" evidence="1"/>
<evidence type="ECO:0000256" key="1">
    <source>
        <dbReference type="ARBA" id="ARBA00012729"/>
    </source>
</evidence>
<dbReference type="Proteomes" id="UP001285441">
    <property type="component" value="Unassembled WGS sequence"/>
</dbReference>
<comment type="caution">
    <text evidence="3">The sequence shown here is derived from an EMBL/GenBank/DDBJ whole genome shotgun (WGS) entry which is preliminary data.</text>
</comment>
<name>A0AAE0P8I4_9PEZI</name>
<dbReference type="Gene3D" id="3.20.20.80">
    <property type="entry name" value="Glycosidases"/>
    <property type="match status" value="1"/>
</dbReference>
<feature type="domain" description="GH18" evidence="2">
    <location>
        <begin position="1"/>
        <end position="250"/>
    </location>
</feature>
<dbReference type="PROSITE" id="PS51910">
    <property type="entry name" value="GH18_2"/>
    <property type="match status" value="1"/>
</dbReference>
<dbReference type="SUPFAM" id="SSF51445">
    <property type="entry name" value="(Trans)glycosidases"/>
    <property type="match status" value="1"/>
</dbReference>
<organism evidence="3 4">
    <name type="scientific">Podospora didyma</name>
    <dbReference type="NCBI Taxonomy" id="330526"/>
    <lineage>
        <taxon>Eukaryota</taxon>
        <taxon>Fungi</taxon>
        <taxon>Dikarya</taxon>
        <taxon>Ascomycota</taxon>
        <taxon>Pezizomycotina</taxon>
        <taxon>Sordariomycetes</taxon>
        <taxon>Sordariomycetidae</taxon>
        <taxon>Sordariales</taxon>
        <taxon>Podosporaceae</taxon>
        <taxon>Podospora</taxon>
    </lineage>
</organism>
<dbReference type="SMART" id="SM00636">
    <property type="entry name" value="Glyco_18"/>
    <property type="match status" value="1"/>
</dbReference>
<protein>
    <recommendedName>
        <fullName evidence="1">chitinase</fullName>
        <ecNumber evidence="1">3.2.1.14</ecNumber>
    </recommendedName>
</protein>
<accession>A0AAE0P8I4</accession>
<evidence type="ECO:0000313" key="3">
    <source>
        <dbReference type="EMBL" id="KAK3395321.1"/>
    </source>
</evidence>
<evidence type="ECO:0000259" key="2">
    <source>
        <dbReference type="PROSITE" id="PS51910"/>
    </source>
</evidence>
<gene>
    <name evidence="3" type="ORF">B0H63DRAFT_492221</name>
</gene>
<dbReference type="PANTHER" id="PTHR11177">
    <property type="entry name" value="CHITINASE"/>
    <property type="match status" value="1"/>
</dbReference>
<dbReference type="GO" id="GO:0008061">
    <property type="term" value="F:chitin binding"/>
    <property type="evidence" value="ECO:0007669"/>
    <property type="project" value="InterPro"/>
</dbReference>
<reference evidence="3" key="1">
    <citation type="journal article" date="2023" name="Mol. Phylogenet. Evol.">
        <title>Genome-scale phylogeny and comparative genomics of the fungal order Sordariales.</title>
        <authorList>
            <person name="Hensen N."/>
            <person name="Bonometti L."/>
            <person name="Westerberg I."/>
            <person name="Brannstrom I.O."/>
            <person name="Guillou S."/>
            <person name="Cros-Aarteil S."/>
            <person name="Calhoun S."/>
            <person name="Haridas S."/>
            <person name="Kuo A."/>
            <person name="Mondo S."/>
            <person name="Pangilinan J."/>
            <person name="Riley R."/>
            <person name="LaButti K."/>
            <person name="Andreopoulos B."/>
            <person name="Lipzen A."/>
            <person name="Chen C."/>
            <person name="Yan M."/>
            <person name="Daum C."/>
            <person name="Ng V."/>
            <person name="Clum A."/>
            <person name="Steindorff A."/>
            <person name="Ohm R.A."/>
            <person name="Martin F."/>
            <person name="Silar P."/>
            <person name="Natvig D.O."/>
            <person name="Lalanne C."/>
            <person name="Gautier V."/>
            <person name="Ament-Velasquez S.L."/>
            <person name="Kruys A."/>
            <person name="Hutchinson M.I."/>
            <person name="Powell A.J."/>
            <person name="Barry K."/>
            <person name="Miller A.N."/>
            <person name="Grigoriev I.V."/>
            <person name="Debuchy R."/>
            <person name="Gladieux P."/>
            <person name="Hiltunen Thoren M."/>
            <person name="Johannesson H."/>
        </authorList>
    </citation>
    <scope>NUCLEOTIDE SEQUENCE</scope>
    <source>
        <strain evidence="3">CBS 232.78</strain>
    </source>
</reference>